<name>B4DAC8_9BACT</name>
<organism evidence="1 2">
    <name type="scientific">Chthoniobacter flavus Ellin428</name>
    <dbReference type="NCBI Taxonomy" id="497964"/>
    <lineage>
        <taxon>Bacteria</taxon>
        <taxon>Pseudomonadati</taxon>
        <taxon>Verrucomicrobiota</taxon>
        <taxon>Spartobacteria</taxon>
        <taxon>Chthoniobacterales</taxon>
        <taxon>Chthoniobacteraceae</taxon>
        <taxon>Chthoniobacter</taxon>
    </lineage>
</organism>
<dbReference type="RefSeq" id="WP_006983189.1">
    <property type="nucleotide sequence ID" value="NZ_ABVL01000030.1"/>
</dbReference>
<dbReference type="EMBL" id="ABVL01000030">
    <property type="protein sequence ID" value="EDY16589.1"/>
    <property type="molecule type" value="Genomic_DNA"/>
</dbReference>
<evidence type="ECO:0008006" key="3">
    <source>
        <dbReference type="Google" id="ProtNLM"/>
    </source>
</evidence>
<keyword evidence="2" id="KW-1185">Reference proteome</keyword>
<dbReference type="InterPro" id="IPR025737">
    <property type="entry name" value="FApF"/>
</dbReference>
<evidence type="ECO:0000313" key="2">
    <source>
        <dbReference type="Proteomes" id="UP000005824"/>
    </source>
</evidence>
<comment type="caution">
    <text evidence="1">The sequence shown here is derived from an EMBL/GenBank/DDBJ whole genome shotgun (WGS) entry which is preliminary data.</text>
</comment>
<dbReference type="AlphaFoldDB" id="B4DAC8"/>
<dbReference type="Proteomes" id="UP000005824">
    <property type="component" value="Unassembled WGS sequence"/>
</dbReference>
<protein>
    <recommendedName>
        <fullName evidence="3">Transporter</fullName>
    </recommendedName>
</protein>
<sequence>MPSILGCRSNPQVDSTGFLALAINPHDMPRPKLRSCFFIGLALFALVRTAQAGPPFLTDDPEPVDYRHWEIILATQQFRDVGGWSGTSPHMEINYGVVPDVQLHLLVSNTYNNAPGEPAHFGYGDTELGVKYRFLHETDHRPEIAIYPAIELPTGNRNEDLGNGKAQVYLPVWLQKNFGDWATYGGGGYWFNPGPGNRDYLFLGWEVQRKITKNFTAGMEIQFHTPSGEGLGTSTVLNAGGTLDLSDTYHILFSAGHSVQGQSQFQGYLGLQITFGPKDGKDDKLKK</sequence>
<dbReference type="STRING" id="497964.CfE428DRAFT_5869"/>
<dbReference type="eggNOG" id="ENOG502ZMVA">
    <property type="taxonomic scope" value="Bacteria"/>
</dbReference>
<gene>
    <name evidence="1" type="ORF">CfE428DRAFT_5869</name>
</gene>
<proteinExistence type="predicted"/>
<accession>B4DAC8</accession>
<dbReference type="Pfam" id="PF13557">
    <property type="entry name" value="Phenol_MetA_deg"/>
    <property type="match status" value="1"/>
</dbReference>
<dbReference type="InParanoid" id="B4DAC8"/>
<reference evidence="1 2" key="1">
    <citation type="journal article" date="2011" name="J. Bacteriol.">
        <title>Genome sequence of Chthoniobacter flavus Ellin428, an aerobic heterotrophic soil bacterium.</title>
        <authorList>
            <person name="Kant R."/>
            <person name="van Passel M.W."/>
            <person name="Palva A."/>
            <person name="Lucas S."/>
            <person name="Lapidus A."/>
            <person name="Glavina Del Rio T."/>
            <person name="Dalin E."/>
            <person name="Tice H."/>
            <person name="Bruce D."/>
            <person name="Goodwin L."/>
            <person name="Pitluck S."/>
            <person name="Larimer F.W."/>
            <person name="Land M.L."/>
            <person name="Hauser L."/>
            <person name="Sangwan P."/>
            <person name="de Vos W.M."/>
            <person name="Janssen P.H."/>
            <person name="Smidt H."/>
        </authorList>
    </citation>
    <scope>NUCLEOTIDE SEQUENCE [LARGE SCALE GENOMIC DNA]</scope>
    <source>
        <strain evidence="1 2">Ellin428</strain>
    </source>
</reference>
<evidence type="ECO:0000313" key="1">
    <source>
        <dbReference type="EMBL" id="EDY16589.1"/>
    </source>
</evidence>